<evidence type="ECO:0000256" key="2">
    <source>
        <dbReference type="ARBA" id="ARBA00010961"/>
    </source>
</evidence>
<dbReference type="InterPro" id="IPR001207">
    <property type="entry name" value="Transposase_mutator"/>
</dbReference>
<dbReference type="GO" id="GO:0003677">
    <property type="term" value="F:DNA binding"/>
    <property type="evidence" value="ECO:0007669"/>
    <property type="project" value="UniProtKB-UniRule"/>
</dbReference>
<sequence length="148" mass="16660">MPRLRSGKFSTELFARYQRSEQALLLAMMEMVIHGVSTRKVAAITEELCGEEFSKSTVSELCKRLDPVVQGWNERSLKDKEYPFAIVDAMVLKIREDGRVRSRAALIATGVGEDGYREVLGMRIGDSESEASWSAFFGWLKDRGLHGL</sequence>
<comment type="caution">
    <text evidence="7">The sequence shown here is derived from an EMBL/GenBank/DDBJ whole genome shotgun (WGS) entry which is preliminary data.</text>
</comment>
<evidence type="ECO:0000256" key="3">
    <source>
        <dbReference type="ARBA" id="ARBA00022578"/>
    </source>
</evidence>
<evidence type="ECO:0000313" key="8">
    <source>
        <dbReference type="Proteomes" id="UP000244338"/>
    </source>
</evidence>
<proteinExistence type="inferred from homology"/>
<dbReference type="Proteomes" id="UP000244338">
    <property type="component" value="Unassembled WGS sequence"/>
</dbReference>
<dbReference type="PANTHER" id="PTHR33217">
    <property type="entry name" value="TRANSPOSASE FOR INSERTION SEQUENCE ELEMENT IS1081"/>
    <property type="match status" value="1"/>
</dbReference>
<dbReference type="PANTHER" id="PTHR33217:SF7">
    <property type="entry name" value="TRANSPOSASE FOR INSERTION SEQUENCE ELEMENT IS1081"/>
    <property type="match status" value="1"/>
</dbReference>
<evidence type="ECO:0000256" key="5">
    <source>
        <dbReference type="ARBA" id="ARBA00023172"/>
    </source>
</evidence>
<organism evidence="7 8">
    <name type="scientific">Candidatus Carbonibacillus altaicus</name>
    <dbReference type="NCBI Taxonomy" id="2163959"/>
    <lineage>
        <taxon>Bacteria</taxon>
        <taxon>Bacillati</taxon>
        <taxon>Bacillota</taxon>
        <taxon>Bacilli</taxon>
        <taxon>Bacillales</taxon>
        <taxon>Candidatus Carbonibacillus</taxon>
    </lineage>
</organism>
<gene>
    <name evidence="7" type="ORF">BSOLF_1905</name>
</gene>
<evidence type="ECO:0000313" key="7">
    <source>
        <dbReference type="EMBL" id="PTQ55538.1"/>
    </source>
</evidence>
<keyword evidence="5 6" id="KW-0233">DNA recombination</keyword>
<comment type="function">
    <text evidence="1 6">Required for the transposition of the insertion element.</text>
</comment>
<protein>
    <recommendedName>
        <fullName evidence="6">Mutator family transposase</fullName>
    </recommendedName>
</protein>
<evidence type="ECO:0000256" key="6">
    <source>
        <dbReference type="RuleBase" id="RU365089"/>
    </source>
</evidence>
<name>A0A2R6XYN5_9BACL</name>
<dbReference type="GO" id="GO:0006313">
    <property type="term" value="P:DNA transposition"/>
    <property type="evidence" value="ECO:0007669"/>
    <property type="project" value="UniProtKB-UniRule"/>
</dbReference>
<dbReference type="EMBL" id="PEBX01000101">
    <property type="protein sequence ID" value="PTQ55538.1"/>
    <property type="molecule type" value="Genomic_DNA"/>
</dbReference>
<reference evidence="8" key="1">
    <citation type="journal article" date="2018" name="Sci. Rep.">
        <title>Lignite coal burning seam in the remote Altai Mountains harbors a hydrogen-driven thermophilic microbial community.</title>
        <authorList>
            <person name="Kadnikov V.V."/>
            <person name="Mardanov A.V."/>
            <person name="Ivasenko D.A."/>
            <person name="Antsiferov D.V."/>
            <person name="Beletsky A.V."/>
            <person name="Karnachuk O.V."/>
            <person name="Ravin N.V."/>
        </authorList>
    </citation>
    <scope>NUCLEOTIDE SEQUENCE [LARGE SCALE GENOMIC DNA]</scope>
</reference>
<evidence type="ECO:0000256" key="4">
    <source>
        <dbReference type="ARBA" id="ARBA00023125"/>
    </source>
</evidence>
<dbReference type="Pfam" id="PF00872">
    <property type="entry name" value="Transposase_mut"/>
    <property type="match status" value="1"/>
</dbReference>
<keyword evidence="4 6" id="KW-0238">DNA-binding</keyword>
<dbReference type="AlphaFoldDB" id="A0A2R6XYN5"/>
<dbReference type="GO" id="GO:0004803">
    <property type="term" value="F:transposase activity"/>
    <property type="evidence" value="ECO:0007669"/>
    <property type="project" value="UniProtKB-UniRule"/>
</dbReference>
<keyword evidence="3 6" id="KW-0815">Transposition</keyword>
<keyword evidence="6" id="KW-0814">Transposable element</keyword>
<comment type="similarity">
    <text evidence="2 6">Belongs to the transposase mutator family.</text>
</comment>
<evidence type="ECO:0000256" key="1">
    <source>
        <dbReference type="ARBA" id="ARBA00002190"/>
    </source>
</evidence>
<accession>A0A2R6XYN5</accession>